<dbReference type="AlphaFoldDB" id="A0A953L7M7"/>
<dbReference type="InterPro" id="IPR036188">
    <property type="entry name" value="FAD/NAD-bd_sf"/>
</dbReference>
<evidence type="ECO:0000313" key="6">
    <source>
        <dbReference type="EMBL" id="MBY5956775.1"/>
    </source>
</evidence>
<dbReference type="Proteomes" id="UP000753961">
    <property type="component" value="Unassembled WGS sequence"/>
</dbReference>
<evidence type="ECO:0000256" key="2">
    <source>
        <dbReference type="ARBA" id="ARBA00022723"/>
    </source>
</evidence>
<dbReference type="PANTHER" id="PTHR43498:SF1">
    <property type="entry name" value="COB--COM HETERODISULFIDE REDUCTASE IRON-SULFUR SUBUNIT A"/>
    <property type="match status" value="1"/>
</dbReference>
<keyword evidence="1" id="KW-0004">4Fe-4S</keyword>
<dbReference type="GO" id="GO:0046872">
    <property type="term" value="F:metal ion binding"/>
    <property type="evidence" value="ECO:0007669"/>
    <property type="project" value="UniProtKB-KW"/>
</dbReference>
<dbReference type="InterPro" id="IPR039650">
    <property type="entry name" value="HdrA-like"/>
</dbReference>
<keyword evidence="4" id="KW-0408">Iron</keyword>
<evidence type="ECO:0000256" key="5">
    <source>
        <dbReference type="ARBA" id="ARBA00023014"/>
    </source>
</evidence>
<keyword evidence="7" id="KW-1185">Reference proteome</keyword>
<evidence type="ECO:0000256" key="4">
    <source>
        <dbReference type="ARBA" id="ARBA00023004"/>
    </source>
</evidence>
<evidence type="ECO:0000256" key="3">
    <source>
        <dbReference type="ARBA" id="ARBA00023002"/>
    </source>
</evidence>
<proteinExistence type="predicted"/>
<comment type="caution">
    <text evidence="6">The sequence shown here is derived from an EMBL/GenBank/DDBJ whole genome shotgun (WGS) entry which is preliminary data.</text>
</comment>
<keyword evidence="2" id="KW-0479">Metal-binding</keyword>
<dbReference type="GO" id="GO:0051539">
    <property type="term" value="F:4 iron, 4 sulfur cluster binding"/>
    <property type="evidence" value="ECO:0007669"/>
    <property type="project" value="UniProtKB-KW"/>
</dbReference>
<dbReference type="RefSeq" id="WP_222578296.1">
    <property type="nucleotide sequence ID" value="NZ_JAHVHU010000002.1"/>
</dbReference>
<dbReference type="Gene3D" id="3.50.50.60">
    <property type="entry name" value="FAD/NAD(P)-binding domain"/>
    <property type="match status" value="1"/>
</dbReference>
<dbReference type="PANTHER" id="PTHR43498">
    <property type="entry name" value="FERREDOXIN:COB-COM HETERODISULFIDE REDUCTASE SUBUNIT A"/>
    <property type="match status" value="1"/>
</dbReference>
<evidence type="ECO:0000313" key="7">
    <source>
        <dbReference type="Proteomes" id="UP000753961"/>
    </source>
</evidence>
<sequence>MPELVERFDIVVLGATPGGLATAITAARLGRRVAIIEFHNHIGGMTTSGLGKSDVEQKEFIGGLFREFTGRVYQYYQDKFEPDSDDLKLCREGYYFEPSVAEKILNEMVSKTGLITVFTSHQLLKVDVNNHCVKGLEALNISNGMITSFSAGVFIDATYEGDLYASAGAEYRLGREGRDTYGEPHAGVIFFDYEKGEILPGSTGEADHGIQAYTYRYCLTTDLENSYMLDSPPADYDRRLYTPYFDDLKEGRLSAPAEFHEGWGYYPEHFDTLVRALSVTDLPNSKVDANTNPRPLGFPFPEVNEGYIEGDAVTRQRICDRHRNIALGLIWFLQNDEEVPEEHRKMAQAYHLPLDEFRNNNHFPFQLYVREGRRLKGEYTLTQHDVAITKGNPGFFQHDDTIAMGEFPIDSFPVHKKFDKNRTVLEGYLGMLAHLTRPYEIPYRTMIPQKIDGLLVPVALSATHVAYCSIRMEPTWMSLGQAAGVAAHVCLQNDQQPRNVDIQEVRRILKKQGQILSNEGVR</sequence>
<dbReference type="Pfam" id="PF12831">
    <property type="entry name" value="FAD_oxidored"/>
    <property type="match status" value="1"/>
</dbReference>
<gene>
    <name evidence="6" type="ORF">KUV50_01415</name>
</gene>
<keyword evidence="5" id="KW-0411">Iron-sulfur</keyword>
<keyword evidence="3" id="KW-0560">Oxidoreductase</keyword>
<name>A0A953L7M7_9BACT</name>
<reference evidence="6" key="1">
    <citation type="submission" date="2021-06" db="EMBL/GenBank/DDBJ databases">
        <title>44 bacteria genomes isolated from Dapeng, Shenzhen.</title>
        <authorList>
            <person name="Zheng W."/>
            <person name="Yu S."/>
            <person name="Huang Y."/>
        </authorList>
    </citation>
    <scope>NUCLEOTIDE SEQUENCE</scope>
    <source>
        <strain evidence="6">DP5N28-2</strain>
    </source>
</reference>
<dbReference type="SUPFAM" id="SSF51905">
    <property type="entry name" value="FAD/NAD(P)-binding domain"/>
    <property type="match status" value="1"/>
</dbReference>
<dbReference type="EMBL" id="JAHVHU010000002">
    <property type="protein sequence ID" value="MBY5956775.1"/>
    <property type="molecule type" value="Genomic_DNA"/>
</dbReference>
<accession>A0A953L7M7</accession>
<protein>
    <submittedName>
        <fullName evidence="6">FAD-dependent oxidoreductase</fullName>
    </submittedName>
</protein>
<dbReference type="GO" id="GO:0016491">
    <property type="term" value="F:oxidoreductase activity"/>
    <property type="evidence" value="ECO:0007669"/>
    <property type="project" value="UniProtKB-KW"/>
</dbReference>
<organism evidence="6 7">
    <name type="scientific">Membranihabitans marinus</name>
    <dbReference type="NCBI Taxonomy" id="1227546"/>
    <lineage>
        <taxon>Bacteria</taxon>
        <taxon>Pseudomonadati</taxon>
        <taxon>Bacteroidota</taxon>
        <taxon>Saprospiria</taxon>
        <taxon>Saprospirales</taxon>
        <taxon>Saprospiraceae</taxon>
        <taxon>Membranihabitans</taxon>
    </lineage>
</organism>
<evidence type="ECO:0000256" key="1">
    <source>
        <dbReference type="ARBA" id="ARBA00022485"/>
    </source>
</evidence>